<comment type="caution">
    <text evidence="1">The sequence shown here is derived from an EMBL/GenBank/DDBJ whole genome shotgun (WGS) entry which is preliminary data.</text>
</comment>
<dbReference type="PANTHER" id="PTHR31286">
    <property type="entry name" value="GLYCINE-RICH CELL WALL STRUCTURAL PROTEIN 1.8-LIKE"/>
    <property type="match status" value="1"/>
</dbReference>
<reference evidence="1" key="1">
    <citation type="journal article" date="2019" name="Sci. Rep.">
        <title>Draft genome of Tanacetum cinerariifolium, the natural source of mosquito coil.</title>
        <authorList>
            <person name="Yamashiro T."/>
            <person name="Shiraishi A."/>
            <person name="Satake H."/>
            <person name="Nakayama K."/>
        </authorList>
    </citation>
    <scope>NUCLEOTIDE SEQUENCE</scope>
</reference>
<organism evidence="1">
    <name type="scientific">Tanacetum cinerariifolium</name>
    <name type="common">Dalmatian daisy</name>
    <name type="synonym">Chrysanthemum cinerariifolium</name>
    <dbReference type="NCBI Taxonomy" id="118510"/>
    <lineage>
        <taxon>Eukaryota</taxon>
        <taxon>Viridiplantae</taxon>
        <taxon>Streptophyta</taxon>
        <taxon>Embryophyta</taxon>
        <taxon>Tracheophyta</taxon>
        <taxon>Spermatophyta</taxon>
        <taxon>Magnoliopsida</taxon>
        <taxon>eudicotyledons</taxon>
        <taxon>Gunneridae</taxon>
        <taxon>Pentapetalae</taxon>
        <taxon>asterids</taxon>
        <taxon>campanulids</taxon>
        <taxon>Asterales</taxon>
        <taxon>Asteraceae</taxon>
        <taxon>Asteroideae</taxon>
        <taxon>Anthemideae</taxon>
        <taxon>Anthemidinae</taxon>
        <taxon>Tanacetum</taxon>
    </lineage>
</organism>
<dbReference type="EMBL" id="BKCJ010004334">
    <property type="protein sequence ID" value="GEU60433.1"/>
    <property type="molecule type" value="Genomic_DNA"/>
</dbReference>
<gene>
    <name evidence="1" type="ORF">Tci_032411</name>
</gene>
<protein>
    <recommendedName>
        <fullName evidence="2">Zinc knuckle CX2CX4HX4C</fullName>
    </recommendedName>
</protein>
<dbReference type="AlphaFoldDB" id="A0A6L2LF84"/>
<evidence type="ECO:0008006" key="2">
    <source>
        <dbReference type="Google" id="ProtNLM"/>
    </source>
</evidence>
<proteinExistence type="predicted"/>
<dbReference type="PANTHER" id="PTHR31286:SF99">
    <property type="entry name" value="DUF4283 DOMAIN-CONTAINING PROTEIN"/>
    <property type="match status" value="1"/>
</dbReference>
<dbReference type="InterPro" id="IPR040256">
    <property type="entry name" value="At4g02000-like"/>
</dbReference>
<name>A0A6L2LF84_TANCI</name>
<evidence type="ECO:0000313" key="1">
    <source>
        <dbReference type="EMBL" id="GEU60433.1"/>
    </source>
</evidence>
<sequence>MDQVIEREDELSLIATQVGKPVMMDAFTSSMCVDSWGRIIFARALIEIHANSELKKEVRMAIPIDDDDDGTGYTSEVMRVEYEWTSPHYLECKIFGHNFEKCPKQDVGKTHMDGDAQNPKSVKEEAVKEKEQDNLWSKFKAANEVFF</sequence>
<accession>A0A6L2LF84</accession>